<dbReference type="InterPro" id="IPR017441">
    <property type="entry name" value="Protein_kinase_ATP_BS"/>
</dbReference>
<feature type="domain" description="Apple" evidence="23">
    <location>
        <begin position="323"/>
        <end position="403"/>
    </location>
</feature>
<evidence type="ECO:0000256" key="15">
    <source>
        <dbReference type="ARBA" id="ARBA00023180"/>
    </source>
</evidence>
<evidence type="ECO:0000256" key="5">
    <source>
        <dbReference type="ARBA" id="ARBA00022692"/>
    </source>
</evidence>
<protein>
    <recommendedName>
        <fullName evidence="18">Receptor-like serine/threonine-protein kinase</fullName>
        <ecNumber evidence="18">2.7.11.1</ecNumber>
    </recommendedName>
</protein>
<dbReference type="PROSITE" id="PS50948">
    <property type="entry name" value="PAN"/>
    <property type="match status" value="1"/>
</dbReference>
<dbReference type="PIRSF" id="PIRSF000641">
    <property type="entry name" value="SRK"/>
    <property type="match status" value="1"/>
</dbReference>
<evidence type="ECO:0000256" key="11">
    <source>
        <dbReference type="ARBA" id="ARBA00022989"/>
    </source>
</evidence>
<dbReference type="PROSITE" id="PS50011">
    <property type="entry name" value="PROTEIN_KINASE_DOM"/>
    <property type="match status" value="1"/>
</dbReference>
<keyword evidence="6" id="KW-0732">Signal</keyword>
<evidence type="ECO:0000256" key="13">
    <source>
        <dbReference type="ARBA" id="ARBA00023157"/>
    </source>
</evidence>
<evidence type="ECO:0000256" key="3">
    <source>
        <dbReference type="ARBA" id="ARBA00022536"/>
    </source>
</evidence>
<dbReference type="SUPFAM" id="SSF56112">
    <property type="entry name" value="Protein kinase-like (PK-like)"/>
    <property type="match status" value="1"/>
</dbReference>
<feature type="binding site" evidence="19">
    <location>
        <position position="497"/>
    </location>
    <ligand>
        <name>ATP</name>
        <dbReference type="ChEBI" id="CHEBI:30616"/>
    </ligand>
</feature>
<dbReference type="Proteomes" id="UP000236161">
    <property type="component" value="Unassembled WGS sequence"/>
</dbReference>
<organism evidence="24 25">
    <name type="scientific">Apostasia shenzhenica</name>
    <dbReference type="NCBI Taxonomy" id="1088818"/>
    <lineage>
        <taxon>Eukaryota</taxon>
        <taxon>Viridiplantae</taxon>
        <taxon>Streptophyta</taxon>
        <taxon>Embryophyta</taxon>
        <taxon>Tracheophyta</taxon>
        <taxon>Spermatophyta</taxon>
        <taxon>Magnoliopsida</taxon>
        <taxon>Liliopsida</taxon>
        <taxon>Asparagales</taxon>
        <taxon>Orchidaceae</taxon>
        <taxon>Apostasioideae</taxon>
        <taxon>Apostasia</taxon>
    </lineage>
</organism>
<dbReference type="GO" id="GO:0030246">
    <property type="term" value="F:carbohydrate binding"/>
    <property type="evidence" value="ECO:0007669"/>
    <property type="project" value="UniProtKB-KW"/>
</dbReference>
<dbReference type="STRING" id="1088818.A0A2I0ACE4"/>
<keyword evidence="13" id="KW-1015">Disulfide bond</keyword>
<dbReference type="SUPFAM" id="SSF51110">
    <property type="entry name" value="alpha-D-mannose-specific plant lectins"/>
    <property type="match status" value="1"/>
</dbReference>
<dbReference type="Pfam" id="PF07714">
    <property type="entry name" value="PK_Tyr_Ser-Thr"/>
    <property type="match status" value="1"/>
</dbReference>
<dbReference type="FunFam" id="1.10.510.10:FF:000237">
    <property type="entry name" value="G-type lectin S-receptor-like serine/threonine-protein kinase"/>
    <property type="match status" value="1"/>
</dbReference>
<dbReference type="FunFam" id="3.30.200.20:FF:000059">
    <property type="entry name" value="S-receptor-like serine/threonine-protein kinase"/>
    <property type="match status" value="1"/>
</dbReference>
<evidence type="ECO:0000256" key="6">
    <source>
        <dbReference type="ARBA" id="ARBA00022729"/>
    </source>
</evidence>
<dbReference type="PANTHER" id="PTHR47976">
    <property type="entry name" value="G-TYPE LECTIN S-RECEPTOR-LIKE SERINE/THREONINE-PROTEIN KINASE SD2-5"/>
    <property type="match status" value="1"/>
</dbReference>
<name>A0A2I0ACE4_9ASPA</name>
<dbReference type="InterPro" id="IPR003609">
    <property type="entry name" value="Pan_app"/>
</dbReference>
<dbReference type="EC" id="2.7.11.1" evidence="18"/>
<dbReference type="InterPro" id="IPR001480">
    <property type="entry name" value="Bulb-type_lectin_dom"/>
</dbReference>
<keyword evidence="3" id="KW-0245">EGF-like domain</keyword>
<evidence type="ECO:0000256" key="9">
    <source>
        <dbReference type="ARBA" id="ARBA00022777"/>
    </source>
</evidence>
<gene>
    <name evidence="24" type="primary">RLK1</name>
    <name evidence="24" type="ORF">AXF42_Ash009951</name>
</gene>
<keyword evidence="25" id="KW-1185">Reference proteome</keyword>
<evidence type="ECO:0000256" key="7">
    <source>
        <dbReference type="ARBA" id="ARBA00022734"/>
    </source>
</evidence>
<evidence type="ECO:0000256" key="18">
    <source>
        <dbReference type="PIRNR" id="PIRNR000641"/>
    </source>
</evidence>
<dbReference type="PROSITE" id="PS00108">
    <property type="entry name" value="PROTEIN_KINASE_ST"/>
    <property type="match status" value="1"/>
</dbReference>
<dbReference type="Pfam" id="PF01453">
    <property type="entry name" value="B_lectin"/>
    <property type="match status" value="1"/>
</dbReference>
<dbReference type="Gene3D" id="3.30.200.20">
    <property type="entry name" value="Phosphorylase Kinase, domain 1"/>
    <property type="match status" value="1"/>
</dbReference>
<feature type="region of interest" description="Disordered" evidence="20">
    <location>
        <begin position="1"/>
        <end position="20"/>
    </location>
</feature>
<evidence type="ECO:0000256" key="2">
    <source>
        <dbReference type="ARBA" id="ARBA00022527"/>
    </source>
</evidence>
<evidence type="ECO:0000313" key="25">
    <source>
        <dbReference type="Proteomes" id="UP000236161"/>
    </source>
</evidence>
<evidence type="ECO:0000259" key="21">
    <source>
        <dbReference type="PROSITE" id="PS50011"/>
    </source>
</evidence>
<dbReference type="GO" id="GO:0106310">
    <property type="term" value="F:protein serine kinase activity"/>
    <property type="evidence" value="ECO:0007669"/>
    <property type="project" value="RHEA"/>
</dbReference>
<dbReference type="InterPro" id="IPR036426">
    <property type="entry name" value="Bulb-type_lectin_dom_sf"/>
</dbReference>
<dbReference type="Gene3D" id="2.90.10.10">
    <property type="entry name" value="Bulb-type lectin domain"/>
    <property type="match status" value="1"/>
</dbReference>
<keyword evidence="14 24" id="KW-0675">Receptor</keyword>
<dbReference type="EMBL" id="KZ451999">
    <property type="protein sequence ID" value="PKA53221.1"/>
    <property type="molecule type" value="Genomic_DNA"/>
</dbReference>
<dbReference type="PANTHER" id="PTHR47976:SF108">
    <property type="entry name" value="G-TYPE LECTIN S-RECEPTOR-LIKE SERINE_THREONINE-PROTEIN KINASE LECRK1"/>
    <property type="match status" value="1"/>
</dbReference>
<dbReference type="OrthoDB" id="1930390at2759"/>
<evidence type="ECO:0000256" key="17">
    <source>
        <dbReference type="ARBA" id="ARBA00048679"/>
    </source>
</evidence>
<dbReference type="CDD" id="cd14066">
    <property type="entry name" value="STKc_IRAK"/>
    <property type="match status" value="1"/>
</dbReference>
<keyword evidence="5" id="KW-0812">Transmembrane</keyword>
<dbReference type="FunFam" id="2.90.10.30:FF:000001">
    <property type="entry name" value="Serine/threonine-protein kinase"/>
    <property type="match status" value="1"/>
</dbReference>
<comment type="similarity">
    <text evidence="18">Belongs to the protein kinase superfamily. Ser/Thr protein kinase family.</text>
</comment>
<dbReference type="PROSITE" id="PS50927">
    <property type="entry name" value="BULB_LECTIN"/>
    <property type="match status" value="1"/>
</dbReference>
<evidence type="ECO:0000256" key="20">
    <source>
        <dbReference type="SAM" id="MobiDB-lite"/>
    </source>
</evidence>
<dbReference type="AlphaFoldDB" id="A0A2I0ACE4"/>
<dbReference type="GO" id="GO:0051707">
    <property type="term" value="P:response to other organism"/>
    <property type="evidence" value="ECO:0007669"/>
    <property type="project" value="UniProtKB-ARBA"/>
</dbReference>
<keyword evidence="2 18" id="KW-0723">Serine/threonine-protein kinase</keyword>
<keyword evidence="12" id="KW-0472">Membrane</keyword>
<dbReference type="SMART" id="SM00108">
    <property type="entry name" value="B_lectin"/>
    <property type="match status" value="1"/>
</dbReference>
<keyword evidence="11" id="KW-1133">Transmembrane helix</keyword>
<feature type="domain" description="Protein kinase" evidence="21">
    <location>
        <begin position="467"/>
        <end position="741"/>
    </location>
</feature>
<dbReference type="PROSITE" id="PS00107">
    <property type="entry name" value="PROTEIN_KINASE_ATP"/>
    <property type="match status" value="1"/>
</dbReference>
<feature type="domain" description="Bulb-type lectin" evidence="22">
    <location>
        <begin position="1"/>
        <end position="125"/>
    </location>
</feature>
<evidence type="ECO:0000256" key="10">
    <source>
        <dbReference type="ARBA" id="ARBA00022840"/>
    </source>
</evidence>
<evidence type="ECO:0000256" key="8">
    <source>
        <dbReference type="ARBA" id="ARBA00022741"/>
    </source>
</evidence>
<dbReference type="InterPro" id="IPR000719">
    <property type="entry name" value="Prot_kinase_dom"/>
</dbReference>
<keyword evidence="4 18" id="KW-0808">Transferase</keyword>
<dbReference type="Gene3D" id="1.10.510.10">
    <property type="entry name" value="Transferase(Phosphotransferase) domain 1"/>
    <property type="match status" value="1"/>
</dbReference>
<reference evidence="24 25" key="1">
    <citation type="journal article" date="2017" name="Nature">
        <title>The Apostasia genome and the evolution of orchids.</title>
        <authorList>
            <person name="Zhang G.Q."/>
            <person name="Liu K.W."/>
            <person name="Li Z."/>
            <person name="Lohaus R."/>
            <person name="Hsiao Y.Y."/>
            <person name="Niu S.C."/>
            <person name="Wang J.Y."/>
            <person name="Lin Y.C."/>
            <person name="Xu Q."/>
            <person name="Chen L.J."/>
            <person name="Yoshida K."/>
            <person name="Fujiwara S."/>
            <person name="Wang Z.W."/>
            <person name="Zhang Y.Q."/>
            <person name="Mitsuda N."/>
            <person name="Wang M."/>
            <person name="Liu G.H."/>
            <person name="Pecoraro L."/>
            <person name="Huang H.X."/>
            <person name="Xiao X.J."/>
            <person name="Lin M."/>
            <person name="Wu X.Y."/>
            <person name="Wu W.L."/>
            <person name="Chen Y.Y."/>
            <person name="Chang S.B."/>
            <person name="Sakamoto S."/>
            <person name="Ohme-Takagi M."/>
            <person name="Yagi M."/>
            <person name="Zeng S.J."/>
            <person name="Shen C.Y."/>
            <person name="Yeh C.M."/>
            <person name="Luo Y.B."/>
            <person name="Tsai W.C."/>
            <person name="Van de Peer Y."/>
            <person name="Liu Z.J."/>
        </authorList>
    </citation>
    <scope>NUCLEOTIDE SEQUENCE [LARGE SCALE GENOMIC DNA]</scope>
    <source>
        <strain evidence="25">cv. Shenzhen</strain>
        <tissue evidence="24">Stem</tissue>
    </source>
</reference>
<dbReference type="InterPro" id="IPR024171">
    <property type="entry name" value="SRK-like_kinase"/>
</dbReference>
<keyword evidence="8 18" id="KW-0547">Nucleotide-binding</keyword>
<evidence type="ECO:0000256" key="4">
    <source>
        <dbReference type="ARBA" id="ARBA00022679"/>
    </source>
</evidence>
<sequence>MLFFGGSGLPQYNSGRHPLPPPPADALELALRRLRLRIPPPGIRPSSSSPSVVWFAGAAAAAATTFRNGSAARLSPGGQLALLDDAGQEVWSTGGAGNATSVAILDSGDLVLTDAGGGVTWKSFDQPTDTILPSQTLTSPAQLFSRLTDDDYTRGRFELALEDNGDLAFYPLAFPTPEKYDSYWNSSTAGSGARLVFNNSGAGADSVFLALKNGSTVSVTSPTIQVPQSNYYQRATLDPDGVFRHYFFSRDDYGGGWKAAVSLPSNPCDRIFTTVGSGACGFNSYCTLGAESRVDCRCPPHYSFFDPSKKHAGCKPDFPLPLCDPTGDETNYSLEPLPNVDWPLADADRFSPMNESDCADYCLSHCLCLAAVYKSDTCYIKKWPLSNGRLSGNLALTVYIKYSDQSSDRAAPCSGDRRKTWVIVGFTLLAASVLLNLLQLAKPSPAKSLPATTLRPFTYKELEEATGGFRKKLGRGAFGTVYKGMLPSDPAIAVAVKRLETMLGEAEKDFENEVQSIGQTHHRNLVRLYGFCKEGSHRLLVYEFMSNGALNSILFSPQRPAWRRRVEIAAGIAAGISYLHEECRTQIIHCDIKPQNILLDENYGAKISDFGLAKLLKMEQTRTSTGIRGTVGYFAPEWFRGGAVTAKVDVYSFGVVMLEIISCRKNLLWEEGDEEKAIMAEWARDCLRERRADRFVDGEEEAVGDGGRLERMMMVALACVEENPAMRPAMKTVAQMLDREVATPADVTSFDYEDLPNCNKKALSNYQQPTLRKTNCSTLNISCKLQAVRTVRSQHASLAKTSPPLHFAIAGPAIHYRHRPSSHLSLSLSVFFSFLCVAHSLSSLSPQYLRPPPSSCFPDVTRGISRVRCSIIPSSLSP</sequence>
<evidence type="ECO:0000256" key="12">
    <source>
        <dbReference type="ARBA" id="ARBA00023136"/>
    </source>
</evidence>
<dbReference type="Gene3D" id="2.90.10.30">
    <property type="match status" value="1"/>
</dbReference>
<comment type="catalytic activity">
    <reaction evidence="17 18">
        <text>L-seryl-[protein] + ATP = O-phospho-L-seryl-[protein] + ADP + H(+)</text>
        <dbReference type="Rhea" id="RHEA:17989"/>
        <dbReference type="Rhea" id="RHEA-COMP:9863"/>
        <dbReference type="Rhea" id="RHEA-COMP:11604"/>
        <dbReference type="ChEBI" id="CHEBI:15378"/>
        <dbReference type="ChEBI" id="CHEBI:29999"/>
        <dbReference type="ChEBI" id="CHEBI:30616"/>
        <dbReference type="ChEBI" id="CHEBI:83421"/>
        <dbReference type="ChEBI" id="CHEBI:456216"/>
        <dbReference type="EC" id="2.7.11.1"/>
    </reaction>
</comment>
<comment type="catalytic activity">
    <reaction evidence="16 18">
        <text>L-threonyl-[protein] + ATP = O-phospho-L-threonyl-[protein] + ADP + H(+)</text>
        <dbReference type="Rhea" id="RHEA:46608"/>
        <dbReference type="Rhea" id="RHEA-COMP:11060"/>
        <dbReference type="Rhea" id="RHEA-COMP:11605"/>
        <dbReference type="ChEBI" id="CHEBI:15378"/>
        <dbReference type="ChEBI" id="CHEBI:30013"/>
        <dbReference type="ChEBI" id="CHEBI:30616"/>
        <dbReference type="ChEBI" id="CHEBI:61977"/>
        <dbReference type="ChEBI" id="CHEBI:456216"/>
        <dbReference type="EC" id="2.7.11.1"/>
    </reaction>
</comment>
<keyword evidence="7 24" id="KW-0430">Lectin</keyword>
<evidence type="ECO:0000259" key="22">
    <source>
        <dbReference type="PROSITE" id="PS50927"/>
    </source>
</evidence>
<dbReference type="GO" id="GO:0005524">
    <property type="term" value="F:ATP binding"/>
    <property type="evidence" value="ECO:0007669"/>
    <property type="project" value="UniProtKB-UniRule"/>
</dbReference>
<dbReference type="GO" id="GO:0016020">
    <property type="term" value="C:membrane"/>
    <property type="evidence" value="ECO:0007669"/>
    <property type="project" value="UniProtKB-SubCell"/>
</dbReference>
<keyword evidence="9 18" id="KW-0418">Kinase</keyword>
<dbReference type="InterPro" id="IPR011009">
    <property type="entry name" value="Kinase-like_dom_sf"/>
</dbReference>
<evidence type="ECO:0000256" key="16">
    <source>
        <dbReference type="ARBA" id="ARBA00047899"/>
    </source>
</evidence>
<dbReference type="GO" id="GO:0004674">
    <property type="term" value="F:protein serine/threonine kinase activity"/>
    <property type="evidence" value="ECO:0007669"/>
    <property type="project" value="UniProtKB-KW"/>
</dbReference>
<evidence type="ECO:0000256" key="1">
    <source>
        <dbReference type="ARBA" id="ARBA00004479"/>
    </source>
</evidence>
<dbReference type="InterPro" id="IPR051343">
    <property type="entry name" value="G-type_lectin_kinases/EP1-like"/>
</dbReference>
<dbReference type="InterPro" id="IPR008271">
    <property type="entry name" value="Ser/Thr_kinase_AS"/>
</dbReference>
<evidence type="ECO:0000259" key="23">
    <source>
        <dbReference type="PROSITE" id="PS50948"/>
    </source>
</evidence>
<dbReference type="SMART" id="SM00220">
    <property type="entry name" value="S_TKc"/>
    <property type="match status" value="1"/>
</dbReference>
<keyword evidence="15" id="KW-0325">Glycoprotein</keyword>
<dbReference type="InterPro" id="IPR001245">
    <property type="entry name" value="Ser-Thr/Tyr_kinase_cat_dom"/>
</dbReference>
<accession>A0A2I0ACE4</accession>
<comment type="subcellular location">
    <subcellularLocation>
        <location evidence="1">Membrane</location>
        <topology evidence="1">Single-pass type I membrane protein</topology>
    </subcellularLocation>
</comment>
<evidence type="ECO:0000313" key="24">
    <source>
        <dbReference type="EMBL" id="PKA53221.1"/>
    </source>
</evidence>
<evidence type="ECO:0000256" key="19">
    <source>
        <dbReference type="PROSITE-ProRule" id="PRU10141"/>
    </source>
</evidence>
<evidence type="ECO:0000256" key="14">
    <source>
        <dbReference type="ARBA" id="ARBA00023170"/>
    </source>
</evidence>
<keyword evidence="10 18" id="KW-0067">ATP-binding</keyword>
<proteinExistence type="inferred from homology"/>
<dbReference type="CDD" id="cd01098">
    <property type="entry name" value="PAN_AP_plant"/>
    <property type="match status" value="1"/>
</dbReference>